<keyword evidence="3" id="KW-1185">Reference proteome</keyword>
<reference evidence="2" key="1">
    <citation type="submission" date="2022-01" db="EMBL/GenBank/DDBJ databases">
        <authorList>
            <person name="King R."/>
        </authorList>
    </citation>
    <scope>NUCLEOTIDE SEQUENCE</scope>
</reference>
<organism evidence="2 3">
    <name type="scientific">Psylliodes chrysocephalus</name>
    <dbReference type="NCBI Taxonomy" id="3402493"/>
    <lineage>
        <taxon>Eukaryota</taxon>
        <taxon>Metazoa</taxon>
        <taxon>Ecdysozoa</taxon>
        <taxon>Arthropoda</taxon>
        <taxon>Hexapoda</taxon>
        <taxon>Insecta</taxon>
        <taxon>Pterygota</taxon>
        <taxon>Neoptera</taxon>
        <taxon>Endopterygota</taxon>
        <taxon>Coleoptera</taxon>
        <taxon>Polyphaga</taxon>
        <taxon>Cucujiformia</taxon>
        <taxon>Chrysomeloidea</taxon>
        <taxon>Chrysomelidae</taxon>
        <taxon>Galerucinae</taxon>
        <taxon>Alticini</taxon>
        <taxon>Psylliodes</taxon>
    </lineage>
</organism>
<dbReference type="Proteomes" id="UP001153636">
    <property type="component" value="Chromosome 3"/>
</dbReference>
<gene>
    <name evidence="2" type="ORF">PSYICH_LOCUS9691</name>
</gene>
<accession>A0A9P0GAZ3</accession>
<proteinExistence type="predicted"/>
<dbReference type="AlphaFoldDB" id="A0A9P0GAZ3"/>
<evidence type="ECO:0000256" key="1">
    <source>
        <dbReference type="SAM" id="MobiDB-lite"/>
    </source>
</evidence>
<dbReference type="EMBL" id="OV651815">
    <property type="protein sequence ID" value="CAH1108874.1"/>
    <property type="molecule type" value="Genomic_DNA"/>
</dbReference>
<feature type="compositionally biased region" description="Polar residues" evidence="1">
    <location>
        <begin position="239"/>
        <end position="255"/>
    </location>
</feature>
<evidence type="ECO:0000313" key="2">
    <source>
        <dbReference type="EMBL" id="CAH1108874.1"/>
    </source>
</evidence>
<protein>
    <submittedName>
        <fullName evidence="2">Uncharacterized protein</fullName>
    </submittedName>
</protein>
<feature type="region of interest" description="Disordered" evidence="1">
    <location>
        <begin position="221"/>
        <end position="273"/>
    </location>
</feature>
<name>A0A9P0GAZ3_9CUCU</name>
<evidence type="ECO:0000313" key="3">
    <source>
        <dbReference type="Proteomes" id="UP001153636"/>
    </source>
</evidence>
<feature type="compositionally biased region" description="Basic residues" evidence="1">
    <location>
        <begin position="229"/>
        <end position="238"/>
    </location>
</feature>
<dbReference type="OrthoDB" id="6761593at2759"/>
<sequence>MDDIDTELFQNSIRYLHNVSTLPETNIPALKSFICLKRRLMELRKQAFLPSTATKPHLHCPRCFLNFFDGPASYKMKSKLKEHNFAKKLINKQKNEKPLTRYQEEYLKRSNKFNGSYLVITCKFCKFESKIKMHKPPTQKKVKLTETAIKKKKKKNKKDKFCGLDQNIVMSITSNKSNTNNNMNDSDIIFVGSEEPQTTPKLKKNKINKLKHKNESVICLDSDDSKTPQKLKKKKKKQSLVTSTPKPVTNSSILSNKKKKKAHGKLAEILKNSSKKNKSSNLLQFLTSL</sequence>